<dbReference type="RefSeq" id="WP_127084604.1">
    <property type="nucleotide sequence ID" value="NZ_RSCL01000018.1"/>
</dbReference>
<reference evidence="3" key="2">
    <citation type="journal article" date="2019" name="Genome Biol. Evol.">
        <title>Day and night: Metabolic profiles and evolutionary relationships of six axenic non-marine cyanobacteria.</title>
        <authorList>
            <person name="Will S.E."/>
            <person name="Henke P."/>
            <person name="Boedeker C."/>
            <person name="Huang S."/>
            <person name="Brinkmann H."/>
            <person name="Rohde M."/>
            <person name="Jarek M."/>
            <person name="Friedl T."/>
            <person name="Seufert S."/>
            <person name="Schumacher M."/>
            <person name="Overmann J."/>
            <person name="Neumann-Schaal M."/>
            <person name="Petersen J."/>
        </authorList>
    </citation>
    <scope>NUCLEOTIDE SEQUENCE [LARGE SCALE GENOMIC DNA]</scope>
    <source>
        <strain evidence="3">PCC 7102</strain>
    </source>
</reference>
<evidence type="ECO:0000313" key="3">
    <source>
        <dbReference type="EMBL" id="RUT01790.1"/>
    </source>
</evidence>
<sequence length="252" mass="28818">MNRIKLLNCFYDTVTFDETLDWASEWIKNEKQGYIATVNVAISIMMRSNHYLRNFINNASLVVADGQPIVWASRLFALPIPERVTGVDLVEGLAVVASKEDFHVFLLGAEPEVIETVVKKLQQKYNRLNICGFHHGYFSNSETPKIVEAIKQSQAQILIVGMGVPRQENFIQENFSQLGVNLAIGVGGTFQVIAGTKRRAPLWMQQVGLEWFYRLLQEPGRLWKRYLVTNSQFLFYLALEILGINIHQRRDS</sequence>
<dbReference type="GO" id="GO:0016758">
    <property type="term" value="F:hexosyltransferase activity"/>
    <property type="evidence" value="ECO:0007669"/>
    <property type="project" value="TreeGrafter"/>
</dbReference>
<protein>
    <submittedName>
        <fullName evidence="3">UDP-N-acetyl-D-mannosamine transferase</fullName>
    </submittedName>
</protein>
<evidence type="ECO:0000256" key="1">
    <source>
        <dbReference type="ARBA" id="ARBA00022676"/>
    </source>
</evidence>
<keyword evidence="4" id="KW-1185">Reference proteome</keyword>
<dbReference type="PANTHER" id="PTHR34136:SF1">
    <property type="entry name" value="UDP-N-ACETYL-D-MANNOSAMINURONIC ACID TRANSFERASE"/>
    <property type="match status" value="1"/>
</dbReference>
<evidence type="ECO:0000256" key="2">
    <source>
        <dbReference type="ARBA" id="ARBA00022679"/>
    </source>
</evidence>
<dbReference type="InterPro" id="IPR004629">
    <property type="entry name" value="WecG_TagA_CpsF"/>
</dbReference>
<dbReference type="PANTHER" id="PTHR34136">
    <property type="match status" value="1"/>
</dbReference>
<dbReference type="CDD" id="cd06533">
    <property type="entry name" value="Glyco_transf_WecG_TagA"/>
    <property type="match status" value="1"/>
</dbReference>
<dbReference type="Pfam" id="PF03808">
    <property type="entry name" value="Glyco_tran_WecG"/>
    <property type="match status" value="1"/>
</dbReference>
<gene>
    <name evidence="3" type="ORF">DSM106972_064130</name>
</gene>
<evidence type="ECO:0000313" key="4">
    <source>
        <dbReference type="Proteomes" id="UP000271624"/>
    </source>
</evidence>
<dbReference type="EMBL" id="RSCL01000018">
    <property type="protein sequence ID" value="RUT01790.1"/>
    <property type="molecule type" value="Genomic_DNA"/>
</dbReference>
<accession>A0A433V6R1</accession>
<dbReference type="OrthoDB" id="9771846at2"/>
<comment type="caution">
    <text evidence="3">The sequence shown here is derived from an EMBL/GenBank/DDBJ whole genome shotgun (WGS) entry which is preliminary data.</text>
</comment>
<dbReference type="NCBIfam" id="TIGR00696">
    <property type="entry name" value="wecG_tagA_cpsF"/>
    <property type="match status" value="1"/>
</dbReference>
<name>A0A433V6R1_9CYAN</name>
<reference evidence="3" key="1">
    <citation type="submission" date="2018-12" db="EMBL/GenBank/DDBJ databases">
        <authorList>
            <person name="Will S."/>
            <person name="Neumann-Schaal M."/>
            <person name="Henke P."/>
        </authorList>
    </citation>
    <scope>NUCLEOTIDE SEQUENCE</scope>
    <source>
        <strain evidence="3">PCC 7102</strain>
    </source>
</reference>
<dbReference type="Proteomes" id="UP000271624">
    <property type="component" value="Unassembled WGS sequence"/>
</dbReference>
<organism evidence="3 4">
    <name type="scientific">Dulcicalothrix desertica PCC 7102</name>
    <dbReference type="NCBI Taxonomy" id="232991"/>
    <lineage>
        <taxon>Bacteria</taxon>
        <taxon>Bacillati</taxon>
        <taxon>Cyanobacteriota</taxon>
        <taxon>Cyanophyceae</taxon>
        <taxon>Nostocales</taxon>
        <taxon>Calotrichaceae</taxon>
        <taxon>Dulcicalothrix</taxon>
    </lineage>
</organism>
<keyword evidence="2 3" id="KW-0808">Transferase</keyword>
<proteinExistence type="predicted"/>
<dbReference type="AlphaFoldDB" id="A0A433V6R1"/>
<keyword evidence="1" id="KW-0328">Glycosyltransferase</keyword>